<comment type="caution">
    <text evidence="6">The sequence shown here is derived from an EMBL/GenBank/DDBJ whole genome shotgun (WGS) entry which is preliminary data.</text>
</comment>
<dbReference type="SMART" id="SM00089">
    <property type="entry name" value="PKD"/>
    <property type="match status" value="2"/>
</dbReference>
<evidence type="ECO:0000313" key="7">
    <source>
        <dbReference type="Proteomes" id="UP001501752"/>
    </source>
</evidence>
<dbReference type="InterPro" id="IPR013783">
    <property type="entry name" value="Ig-like_fold"/>
</dbReference>
<feature type="chain" id="PRO_5045159123" description="PKD domain-containing protein" evidence="4">
    <location>
        <begin position="28"/>
        <end position="910"/>
    </location>
</feature>
<dbReference type="PANTHER" id="PTHR40088:SF2">
    <property type="entry name" value="SECRETED SUGAR HYDROLASE"/>
    <property type="match status" value="1"/>
</dbReference>
<evidence type="ECO:0000259" key="5">
    <source>
        <dbReference type="PROSITE" id="PS50093"/>
    </source>
</evidence>
<dbReference type="Proteomes" id="UP001501752">
    <property type="component" value="Unassembled WGS sequence"/>
</dbReference>
<dbReference type="SUPFAM" id="SSF51126">
    <property type="entry name" value="Pectin lyase-like"/>
    <property type="match status" value="1"/>
</dbReference>
<dbReference type="InterPro" id="IPR052052">
    <property type="entry name" value="Polysaccharide_Lyase_9"/>
</dbReference>
<dbReference type="Gene3D" id="2.160.20.10">
    <property type="entry name" value="Single-stranded right-handed beta-helix, Pectin lyase-like"/>
    <property type="match status" value="1"/>
</dbReference>
<feature type="domain" description="PKD" evidence="5">
    <location>
        <begin position="437"/>
        <end position="494"/>
    </location>
</feature>
<dbReference type="Pfam" id="PF18911">
    <property type="entry name" value="PKD_4"/>
    <property type="match status" value="1"/>
</dbReference>
<dbReference type="InterPro" id="IPR012334">
    <property type="entry name" value="Pectin_lyas_fold"/>
</dbReference>
<name>A0ABP9DJT8_9ACTN</name>
<dbReference type="CDD" id="cd00146">
    <property type="entry name" value="PKD"/>
    <property type="match status" value="2"/>
</dbReference>
<feature type="domain" description="PKD" evidence="5">
    <location>
        <begin position="514"/>
        <end position="576"/>
    </location>
</feature>
<dbReference type="InterPro" id="IPR011050">
    <property type="entry name" value="Pectin_lyase_fold/virulence"/>
</dbReference>
<gene>
    <name evidence="6" type="ORF">GCM10023235_25580</name>
</gene>
<feature type="signal peptide" evidence="4">
    <location>
        <begin position="1"/>
        <end position="27"/>
    </location>
</feature>
<evidence type="ECO:0000256" key="2">
    <source>
        <dbReference type="ARBA" id="ARBA00022525"/>
    </source>
</evidence>
<evidence type="ECO:0000256" key="1">
    <source>
        <dbReference type="ARBA" id="ARBA00004613"/>
    </source>
</evidence>
<comment type="subcellular location">
    <subcellularLocation>
        <location evidence="1">Secreted</location>
    </subcellularLocation>
</comment>
<dbReference type="RefSeq" id="WP_345696934.1">
    <property type="nucleotide sequence ID" value="NZ_BAABIS010000001.1"/>
</dbReference>
<dbReference type="InterPro" id="IPR000601">
    <property type="entry name" value="PKD_dom"/>
</dbReference>
<keyword evidence="2" id="KW-0964">Secreted</keyword>
<dbReference type="PANTHER" id="PTHR40088">
    <property type="entry name" value="PECTATE LYASE (EUROFUNG)"/>
    <property type="match status" value="1"/>
</dbReference>
<organism evidence="6 7">
    <name type="scientific">Kitasatospora terrestris</name>
    <dbReference type="NCBI Taxonomy" id="258051"/>
    <lineage>
        <taxon>Bacteria</taxon>
        <taxon>Bacillati</taxon>
        <taxon>Actinomycetota</taxon>
        <taxon>Actinomycetes</taxon>
        <taxon>Kitasatosporales</taxon>
        <taxon>Streptomycetaceae</taxon>
        <taxon>Kitasatospora</taxon>
    </lineage>
</organism>
<accession>A0ABP9DJT8</accession>
<dbReference type="Pfam" id="PF13229">
    <property type="entry name" value="Beta_helix"/>
    <property type="match status" value="1"/>
</dbReference>
<sequence>MRLRQSAALTVAAATSVLAFPAVQASAETAGSTLYVNRAATSCTDAGSGSEANPYCTISAAAAAVRPGQTVKVAPDSGPYRETVTVTRSGTPEQPITFLGVPYDARGTRPMLNPPAADAGGFVLVGVHDVTVRGFLVRGDAATSVPLVSVRDSSRVTVDQSLFTLTKAPSIQVSGPGGDLTFARNRFYNTGGLAVGAGAHDVLITANEFNRTTSAAVTAVDAPRTAVTGNTIAFSCAESVRIDGASPGAVVENNVITAVHDPATDTAAPCATDRATRGEAEIAVAAGSVSGSKVDYNLVHPWSDGSAYAWAGTAYPSAAAFAAAQPGQAGHDVDVDVAFGQPATADLRLTEAAAAAIDSTDPTAPGIATDLLGIKPGDDPKIAGTGPGIRDRGAYELFGQRRVDLAVTAGVTTPQGPAPFTVTATATAYNAWGVKQAVYHFDFGDGTTADSTAPALSHTYTAPGTYHAEVTATDAQGASVTSASQQVDVRPAADLTADVSVTTGASFGVTVAVNASSPYALSLVYLIDFGDGSGNLPVLDWKDAHHQYRVPGRYEIAVTVTDQAKRSTVVRRTVQVADAGYEASLAPGERVQLFAMTKESYAPVNTGANYSRGLWAPFQPVPTLGLGGGAPSTVTAAVVTEDQHLRSFVRTEDGRVFYADRNLGPFDGYLNPGDWTEWLELTSPDTAGPLPGITSLTATAIGNDIHLVAVAGGRVHETSLGRIGWKWSRWGDITGALGYPGDVSSAAAASIGNVLHVAMLSTDGRIRVADGDYGRGRWSGGDLTAAVGRLPGTTTQLAAAATPGSKFHIVALASGKVYEAGGDYAAGRWSNWGDITAESGLPALTKVAAAATGNTLRVFGLSVSGGIVNADGDYTLGRWTRASSVNAAGAAGPVDPFSYRQVTDLSAAGR</sequence>
<dbReference type="InterPro" id="IPR022409">
    <property type="entry name" value="PKD/Chitinase_dom"/>
</dbReference>
<dbReference type="InterPro" id="IPR039448">
    <property type="entry name" value="Beta_helix"/>
</dbReference>
<dbReference type="InterPro" id="IPR035986">
    <property type="entry name" value="PKD_dom_sf"/>
</dbReference>
<evidence type="ECO:0000256" key="3">
    <source>
        <dbReference type="ARBA" id="ARBA00022729"/>
    </source>
</evidence>
<dbReference type="SUPFAM" id="SSF89372">
    <property type="entry name" value="Fucose-specific lectin"/>
    <property type="match status" value="1"/>
</dbReference>
<keyword evidence="3 4" id="KW-0732">Signal</keyword>
<dbReference type="PROSITE" id="PS50093">
    <property type="entry name" value="PKD"/>
    <property type="match status" value="2"/>
</dbReference>
<protein>
    <recommendedName>
        <fullName evidence="5">PKD domain-containing protein</fullName>
    </recommendedName>
</protein>
<dbReference type="Gene3D" id="2.60.40.10">
    <property type="entry name" value="Immunoglobulins"/>
    <property type="match status" value="2"/>
</dbReference>
<keyword evidence="7" id="KW-1185">Reference proteome</keyword>
<dbReference type="SUPFAM" id="SSF49299">
    <property type="entry name" value="PKD domain"/>
    <property type="match status" value="2"/>
</dbReference>
<reference evidence="7" key="1">
    <citation type="journal article" date="2019" name="Int. J. Syst. Evol. Microbiol.">
        <title>The Global Catalogue of Microorganisms (GCM) 10K type strain sequencing project: providing services to taxonomists for standard genome sequencing and annotation.</title>
        <authorList>
            <consortium name="The Broad Institute Genomics Platform"/>
            <consortium name="The Broad Institute Genome Sequencing Center for Infectious Disease"/>
            <person name="Wu L."/>
            <person name="Ma J."/>
        </authorList>
    </citation>
    <scope>NUCLEOTIDE SEQUENCE [LARGE SCALE GENOMIC DNA]</scope>
    <source>
        <strain evidence="7">JCM 13006</strain>
    </source>
</reference>
<proteinExistence type="predicted"/>
<evidence type="ECO:0000256" key="4">
    <source>
        <dbReference type="SAM" id="SignalP"/>
    </source>
</evidence>
<dbReference type="EMBL" id="BAABIS010000001">
    <property type="protein sequence ID" value="GAA4847672.1"/>
    <property type="molecule type" value="Genomic_DNA"/>
</dbReference>
<evidence type="ECO:0000313" key="6">
    <source>
        <dbReference type="EMBL" id="GAA4847672.1"/>
    </source>
</evidence>